<feature type="domain" description="Peptidase S8/S53" evidence="6">
    <location>
        <begin position="1"/>
        <end position="250"/>
    </location>
</feature>
<dbReference type="PROSITE" id="PS51892">
    <property type="entry name" value="SUBTILASE"/>
    <property type="match status" value="1"/>
</dbReference>
<dbReference type="InterPro" id="IPR050131">
    <property type="entry name" value="Peptidase_S8_subtilisin-like"/>
</dbReference>
<dbReference type="PANTHER" id="PTHR43806:SF60">
    <property type="entry name" value="PROPROTEIN CONVERTASE SUBTILISIN_KEXIN TYPE 9"/>
    <property type="match status" value="1"/>
</dbReference>
<evidence type="ECO:0000313" key="8">
    <source>
        <dbReference type="Proteomes" id="UP000800092"/>
    </source>
</evidence>
<dbReference type="InterPro" id="IPR036852">
    <property type="entry name" value="Peptidase_S8/S53_dom_sf"/>
</dbReference>
<dbReference type="GO" id="GO:0006508">
    <property type="term" value="P:proteolysis"/>
    <property type="evidence" value="ECO:0007669"/>
    <property type="project" value="UniProtKB-KW"/>
</dbReference>
<organism evidence="7 8">
    <name type="scientific">Viridothelium virens</name>
    <name type="common">Speckled blister lichen</name>
    <name type="synonym">Trypethelium virens</name>
    <dbReference type="NCBI Taxonomy" id="1048519"/>
    <lineage>
        <taxon>Eukaryota</taxon>
        <taxon>Fungi</taxon>
        <taxon>Dikarya</taxon>
        <taxon>Ascomycota</taxon>
        <taxon>Pezizomycotina</taxon>
        <taxon>Dothideomycetes</taxon>
        <taxon>Dothideomycetes incertae sedis</taxon>
        <taxon>Trypetheliales</taxon>
        <taxon>Trypetheliaceae</taxon>
        <taxon>Viridothelium</taxon>
    </lineage>
</organism>
<gene>
    <name evidence="7" type="ORF">EV356DRAFT_420467</name>
</gene>
<dbReference type="InterPro" id="IPR000209">
    <property type="entry name" value="Peptidase_S8/S53_dom"/>
</dbReference>
<feature type="active site" description="Charge relay system" evidence="5">
    <location>
        <position position="10"/>
    </location>
</feature>
<feature type="non-terminal residue" evidence="7">
    <location>
        <position position="1"/>
    </location>
</feature>
<evidence type="ECO:0000313" key="7">
    <source>
        <dbReference type="EMBL" id="KAF2238316.1"/>
    </source>
</evidence>
<proteinExistence type="inferred from homology"/>
<dbReference type="SUPFAM" id="SSF52743">
    <property type="entry name" value="Subtilisin-like"/>
    <property type="match status" value="1"/>
</dbReference>
<keyword evidence="2 5" id="KW-0645">Protease</keyword>
<evidence type="ECO:0000256" key="3">
    <source>
        <dbReference type="ARBA" id="ARBA00022801"/>
    </source>
</evidence>
<keyword evidence="3 5" id="KW-0378">Hydrolase</keyword>
<comment type="similarity">
    <text evidence="1 5">Belongs to the peptidase S8 family.</text>
</comment>
<accession>A0A6A6HJL2</accession>
<dbReference type="Proteomes" id="UP000800092">
    <property type="component" value="Unassembled WGS sequence"/>
</dbReference>
<evidence type="ECO:0000256" key="5">
    <source>
        <dbReference type="PROSITE-ProRule" id="PRU01240"/>
    </source>
</evidence>
<dbReference type="Pfam" id="PF00082">
    <property type="entry name" value="Peptidase_S8"/>
    <property type="match status" value="1"/>
</dbReference>
<feature type="active site" description="Charge relay system" evidence="5">
    <location>
        <position position="51"/>
    </location>
</feature>
<name>A0A6A6HJL2_VIRVR</name>
<dbReference type="OrthoDB" id="206201at2759"/>
<sequence>GRNVDIYIFDSGINISHPEFGGRASNFQGIDVTPYYDGEDRFMTDTTPNRHGTCIASLAGGRLGGAAKHANIINVKVCGIQRSAESAGVVRALGDVRKEHNAKRWRSRRAPFAGSVINMSFGGIGYSRAMATAIKKVDKAGIPVVVSAGNLNTLTYSRSPCNIRDTICVAAVDNGYRKANWSNYGPEVAIAAPGQDIICASFQDGRFGYQIDDGTSLATAYVSGTLAQFISYEKLRSNTALVRKRMVDNSIDGILEGFSRTTPNRLNNN</sequence>
<keyword evidence="4 5" id="KW-0720">Serine protease</keyword>
<dbReference type="EMBL" id="ML991776">
    <property type="protein sequence ID" value="KAF2238316.1"/>
    <property type="molecule type" value="Genomic_DNA"/>
</dbReference>
<dbReference type="Gene3D" id="3.40.50.200">
    <property type="entry name" value="Peptidase S8/S53 domain"/>
    <property type="match status" value="1"/>
</dbReference>
<dbReference type="GO" id="GO:0004252">
    <property type="term" value="F:serine-type endopeptidase activity"/>
    <property type="evidence" value="ECO:0007669"/>
    <property type="project" value="UniProtKB-UniRule"/>
</dbReference>
<feature type="active site" description="Charge relay system" evidence="5">
    <location>
        <position position="216"/>
    </location>
</feature>
<evidence type="ECO:0000256" key="2">
    <source>
        <dbReference type="ARBA" id="ARBA00022670"/>
    </source>
</evidence>
<dbReference type="PANTHER" id="PTHR43806">
    <property type="entry name" value="PEPTIDASE S8"/>
    <property type="match status" value="1"/>
</dbReference>
<feature type="non-terminal residue" evidence="7">
    <location>
        <position position="269"/>
    </location>
</feature>
<dbReference type="PRINTS" id="PR00723">
    <property type="entry name" value="SUBTILISIN"/>
</dbReference>
<protein>
    <submittedName>
        <fullName evidence="7">Subtilisin-like protein</fullName>
    </submittedName>
</protein>
<dbReference type="AlphaFoldDB" id="A0A6A6HJL2"/>
<reference evidence="7" key="1">
    <citation type="journal article" date="2020" name="Stud. Mycol.">
        <title>101 Dothideomycetes genomes: a test case for predicting lifestyles and emergence of pathogens.</title>
        <authorList>
            <person name="Haridas S."/>
            <person name="Albert R."/>
            <person name="Binder M."/>
            <person name="Bloem J."/>
            <person name="Labutti K."/>
            <person name="Salamov A."/>
            <person name="Andreopoulos B."/>
            <person name="Baker S."/>
            <person name="Barry K."/>
            <person name="Bills G."/>
            <person name="Bluhm B."/>
            <person name="Cannon C."/>
            <person name="Castanera R."/>
            <person name="Culley D."/>
            <person name="Daum C."/>
            <person name="Ezra D."/>
            <person name="Gonzalez J."/>
            <person name="Henrissat B."/>
            <person name="Kuo A."/>
            <person name="Liang C."/>
            <person name="Lipzen A."/>
            <person name="Lutzoni F."/>
            <person name="Magnuson J."/>
            <person name="Mondo S."/>
            <person name="Nolan M."/>
            <person name="Ohm R."/>
            <person name="Pangilinan J."/>
            <person name="Park H.-J."/>
            <person name="Ramirez L."/>
            <person name="Alfaro M."/>
            <person name="Sun H."/>
            <person name="Tritt A."/>
            <person name="Yoshinaga Y."/>
            <person name="Zwiers L.-H."/>
            <person name="Turgeon B."/>
            <person name="Goodwin S."/>
            <person name="Spatafora J."/>
            <person name="Crous P."/>
            <person name="Grigoriev I."/>
        </authorList>
    </citation>
    <scope>NUCLEOTIDE SEQUENCE</scope>
    <source>
        <strain evidence="7">Tuck. ex Michener</strain>
    </source>
</reference>
<keyword evidence="8" id="KW-1185">Reference proteome</keyword>
<dbReference type="InterPro" id="IPR015500">
    <property type="entry name" value="Peptidase_S8_subtilisin-rel"/>
</dbReference>
<evidence type="ECO:0000256" key="1">
    <source>
        <dbReference type="ARBA" id="ARBA00011073"/>
    </source>
</evidence>
<evidence type="ECO:0000259" key="6">
    <source>
        <dbReference type="Pfam" id="PF00082"/>
    </source>
</evidence>
<evidence type="ECO:0000256" key="4">
    <source>
        <dbReference type="ARBA" id="ARBA00022825"/>
    </source>
</evidence>